<gene>
    <name evidence="2" type="ORF">A1A1_16525</name>
</gene>
<dbReference type="PROSITE" id="PS51257">
    <property type="entry name" value="PROKAR_LIPOPROTEIN"/>
    <property type="match status" value="1"/>
</dbReference>
<protein>
    <recommendedName>
        <fullName evidence="4">Lipoprotein</fullName>
    </recommendedName>
</protein>
<organism evidence="2 3">
    <name type="scientific">Planococcus antarcticus DSM 14505</name>
    <dbReference type="NCBI Taxonomy" id="1185653"/>
    <lineage>
        <taxon>Bacteria</taxon>
        <taxon>Bacillati</taxon>
        <taxon>Bacillota</taxon>
        <taxon>Bacilli</taxon>
        <taxon>Bacillales</taxon>
        <taxon>Caryophanaceae</taxon>
        <taxon>Planococcus</taxon>
    </lineage>
</organism>
<comment type="caution">
    <text evidence="2">The sequence shown here is derived from an EMBL/GenBank/DDBJ whole genome shotgun (WGS) entry which is preliminary data.</text>
</comment>
<name>A0AA87IHW6_9BACL</name>
<evidence type="ECO:0008006" key="4">
    <source>
        <dbReference type="Google" id="ProtNLM"/>
    </source>
</evidence>
<feature type="chain" id="PRO_5041703629" description="Lipoprotein" evidence="1">
    <location>
        <begin position="21"/>
        <end position="165"/>
    </location>
</feature>
<evidence type="ECO:0000313" key="3">
    <source>
        <dbReference type="Proteomes" id="UP000004725"/>
    </source>
</evidence>
<dbReference type="AlphaFoldDB" id="A0AA87IHW6"/>
<accession>A0AA87IHW6</accession>
<dbReference type="RefSeq" id="WP_006831253.1">
    <property type="nucleotide sequence ID" value="NZ_AJYB01000079.1"/>
</dbReference>
<dbReference type="EMBL" id="AJYB01000079">
    <property type="protein sequence ID" value="EIM05345.1"/>
    <property type="molecule type" value="Genomic_DNA"/>
</dbReference>
<evidence type="ECO:0000313" key="2">
    <source>
        <dbReference type="EMBL" id="EIM05345.1"/>
    </source>
</evidence>
<keyword evidence="1" id="KW-0732">Signal</keyword>
<proteinExistence type="predicted"/>
<feature type="signal peptide" evidence="1">
    <location>
        <begin position="1"/>
        <end position="20"/>
    </location>
</feature>
<dbReference type="Proteomes" id="UP000004725">
    <property type="component" value="Unassembled WGS sequence"/>
</dbReference>
<sequence length="165" mass="18399">MKFKLFFLVVVILLAATACSEEQGDVVDNKITNPAIEYPEEMPKAPPNLKVAVDGIEVSAILGAHAWSYFDEEENARVSVEAETISPLEIAMNQKAPPVNETAVIELRFEKEPNSYGFYIWGSKHRMKGPYSKIILDESTGKTVYEVVAAWEQGTAHYVFSLTIE</sequence>
<reference evidence="2 3" key="1">
    <citation type="journal article" date="2012" name="J. Bacteriol.">
        <title>Genome Sequence of the Antarctic Psychrophile Bacterium Planococcus antarcticus DSM 14505.</title>
        <authorList>
            <person name="Margolles A."/>
            <person name="Gueimonde M."/>
            <person name="Sanchez B."/>
        </authorList>
    </citation>
    <scope>NUCLEOTIDE SEQUENCE [LARGE SCALE GENOMIC DNA]</scope>
    <source>
        <strain evidence="2 3">DSM 14505</strain>
    </source>
</reference>
<evidence type="ECO:0000256" key="1">
    <source>
        <dbReference type="SAM" id="SignalP"/>
    </source>
</evidence>